<feature type="compositionally biased region" description="Polar residues" evidence="1">
    <location>
        <begin position="83"/>
        <end position="95"/>
    </location>
</feature>
<evidence type="ECO:0000313" key="2">
    <source>
        <dbReference type="EMBL" id="EUC35840.1"/>
    </source>
</evidence>
<feature type="region of interest" description="Disordered" evidence="1">
    <location>
        <begin position="77"/>
        <end position="107"/>
    </location>
</feature>
<name>W6YDV4_COCC2</name>
<evidence type="ECO:0000313" key="3">
    <source>
        <dbReference type="Proteomes" id="UP000053841"/>
    </source>
</evidence>
<keyword evidence="3" id="KW-1185">Reference proteome</keyword>
<organism evidence="2 3">
    <name type="scientific">Cochliobolus carbonum (strain 26-R-13)</name>
    <name type="common">Maize leaf spot fungus</name>
    <name type="synonym">Bipolaris zeicola</name>
    <dbReference type="NCBI Taxonomy" id="930089"/>
    <lineage>
        <taxon>Eukaryota</taxon>
        <taxon>Fungi</taxon>
        <taxon>Dikarya</taxon>
        <taxon>Ascomycota</taxon>
        <taxon>Pezizomycotina</taxon>
        <taxon>Dothideomycetes</taxon>
        <taxon>Pleosporomycetidae</taxon>
        <taxon>Pleosporales</taxon>
        <taxon>Pleosporineae</taxon>
        <taxon>Pleosporaceae</taxon>
        <taxon>Bipolaris</taxon>
    </lineage>
</organism>
<protein>
    <submittedName>
        <fullName evidence="2">Uncharacterized protein</fullName>
    </submittedName>
</protein>
<gene>
    <name evidence="2" type="ORF">COCCADRAFT_89647</name>
</gene>
<proteinExistence type="predicted"/>
<evidence type="ECO:0000256" key="1">
    <source>
        <dbReference type="SAM" id="MobiDB-lite"/>
    </source>
</evidence>
<sequence length="107" mass="11362">RCNICVPEEAPSAADHDGHGGDVTKTLVLLLKYKREGLIKVDAGDLDLIVGSHRGGKPRMFLAARINSRLSLDLASVDDQGKNAGSGSRPSQRSPTHYPHSCSAATK</sequence>
<reference evidence="2 3" key="1">
    <citation type="journal article" date="2013" name="PLoS Genet.">
        <title>Comparative genome structure, secondary metabolite, and effector coding capacity across Cochliobolus pathogens.</title>
        <authorList>
            <person name="Condon B.J."/>
            <person name="Leng Y."/>
            <person name="Wu D."/>
            <person name="Bushley K.E."/>
            <person name="Ohm R.A."/>
            <person name="Otillar R."/>
            <person name="Martin J."/>
            <person name="Schackwitz W."/>
            <person name="Grimwood J."/>
            <person name="MohdZainudin N."/>
            <person name="Xue C."/>
            <person name="Wang R."/>
            <person name="Manning V.A."/>
            <person name="Dhillon B."/>
            <person name="Tu Z.J."/>
            <person name="Steffenson B.J."/>
            <person name="Salamov A."/>
            <person name="Sun H."/>
            <person name="Lowry S."/>
            <person name="LaButti K."/>
            <person name="Han J."/>
            <person name="Copeland A."/>
            <person name="Lindquist E."/>
            <person name="Barry K."/>
            <person name="Schmutz J."/>
            <person name="Baker S.E."/>
            <person name="Ciuffetti L.M."/>
            <person name="Grigoriev I.V."/>
            <person name="Zhong S."/>
            <person name="Turgeon B.G."/>
        </authorList>
    </citation>
    <scope>NUCLEOTIDE SEQUENCE [LARGE SCALE GENOMIC DNA]</scope>
    <source>
        <strain evidence="2 3">26-R-13</strain>
    </source>
</reference>
<feature type="non-terminal residue" evidence="2">
    <location>
        <position position="1"/>
    </location>
</feature>
<dbReference type="RefSeq" id="XP_007709874.1">
    <property type="nucleotide sequence ID" value="XM_007711684.1"/>
</dbReference>
<dbReference type="AlphaFoldDB" id="W6YDV4"/>
<dbReference type="KEGG" id="bze:COCCADRAFT_89647"/>
<accession>W6YDV4</accession>
<dbReference type="OrthoDB" id="3693125at2759"/>
<dbReference type="EMBL" id="KI964569">
    <property type="protein sequence ID" value="EUC35840.1"/>
    <property type="molecule type" value="Genomic_DNA"/>
</dbReference>
<dbReference type="HOGENOM" id="CLU_2216058_0_0_1"/>
<feature type="region of interest" description="Disordered" evidence="1">
    <location>
        <begin position="1"/>
        <end position="20"/>
    </location>
</feature>
<dbReference type="Proteomes" id="UP000053841">
    <property type="component" value="Unassembled WGS sequence"/>
</dbReference>
<dbReference type="GeneID" id="19152815"/>